<accession>A0A4Y9ET48</accession>
<keyword evidence="3" id="KW-0285">Flavoprotein</keyword>
<proteinExistence type="inferred from homology"/>
<evidence type="ECO:0000256" key="8">
    <source>
        <dbReference type="PIRSR" id="PIRSR000362-2"/>
    </source>
</evidence>
<feature type="binding site" evidence="7">
    <location>
        <position position="343"/>
    </location>
    <ligand>
        <name>FAD</name>
        <dbReference type="ChEBI" id="CHEBI:57692"/>
    </ligand>
</feature>
<feature type="binding site" evidence="8">
    <location>
        <begin position="148"/>
        <end position="151"/>
    </location>
    <ligand>
        <name>NADP(+)</name>
        <dbReference type="ChEBI" id="CHEBI:58349"/>
    </ligand>
</feature>
<dbReference type="PANTHER" id="PTHR48467">
    <property type="entry name" value="GLUTAMATE SYNTHASE 1 [NADH], CHLOROPLASTIC-LIKE"/>
    <property type="match status" value="1"/>
</dbReference>
<keyword evidence="4 7" id="KW-0274">FAD</keyword>
<evidence type="ECO:0000313" key="11">
    <source>
        <dbReference type="Proteomes" id="UP000297737"/>
    </source>
</evidence>
<feature type="binding site" evidence="8">
    <location>
        <begin position="192"/>
        <end position="193"/>
    </location>
    <ligand>
        <name>NADP(+)</name>
        <dbReference type="ChEBI" id="CHEBI:58349"/>
    </ligand>
</feature>
<organism evidence="10 11">
    <name type="scientific">Glacieibacterium arshaanense</name>
    <dbReference type="NCBI Taxonomy" id="2511025"/>
    <lineage>
        <taxon>Bacteria</taxon>
        <taxon>Pseudomonadati</taxon>
        <taxon>Pseudomonadota</taxon>
        <taxon>Alphaproteobacteria</taxon>
        <taxon>Sphingomonadales</taxon>
        <taxon>Sphingosinicellaceae</taxon>
        <taxon>Glacieibacterium</taxon>
    </lineage>
</organism>
<evidence type="ECO:0000313" key="10">
    <source>
        <dbReference type="EMBL" id="TFU06088.1"/>
    </source>
</evidence>
<comment type="cofactor">
    <cofactor evidence="1 7">
        <name>FAD</name>
        <dbReference type="ChEBI" id="CHEBI:57692"/>
    </cofactor>
</comment>
<feature type="binding site" evidence="7">
    <location>
        <position position="12"/>
    </location>
    <ligand>
        <name>FAD</name>
        <dbReference type="ChEBI" id="CHEBI:57692"/>
    </ligand>
</feature>
<protein>
    <submittedName>
        <fullName evidence="10">Pyridine nucleotide-disulfide oxidoreductase</fullName>
    </submittedName>
</protein>
<dbReference type="Pfam" id="PF07992">
    <property type="entry name" value="Pyr_redox_2"/>
    <property type="match status" value="1"/>
</dbReference>
<comment type="similarity">
    <text evidence="2">Belongs to the ferredoxin--NADP reductase type 1 family.</text>
</comment>
<feature type="binding site" evidence="8">
    <location>
        <position position="350"/>
    </location>
    <ligand>
        <name>NADP(+)</name>
        <dbReference type="ChEBI" id="CHEBI:58349"/>
    </ligand>
</feature>
<keyword evidence="5 8" id="KW-0521">NADP</keyword>
<feature type="binding site" evidence="7">
    <location>
        <position position="77"/>
    </location>
    <ligand>
        <name>FAD</name>
        <dbReference type="ChEBI" id="CHEBI:57692"/>
    </ligand>
</feature>
<dbReference type="InterPro" id="IPR055275">
    <property type="entry name" value="Ferredox_Rdtase"/>
</dbReference>
<dbReference type="PRINTS" id="PR00419">
    <property type="entry name" value="ADXRDTASE"/>
</dbReference>
<evidence type="ECO:0000256" key="2">
    <source>
        <dbReference type="ARBA" id="ARBA00008312"/>
    </source>
</evidence>
<evidence type="ECO:0000256" key="1">
    <source>
        <dbReference type="ARBA" id="ARBA00001974"/>
    </source>
</evidence>
<dbReference type="InterPro" id="IPR036188">
    <property type="entry name" value="FAD/NAD-bd_sf"/>
</dbReference>
<evidence type="ECO:0000256" key="3">
    <source>
        <dbReference type="ARBA" id="ARBA00022630"/>
    </source>
</evidence>
<dbReference type="SUPFAM" id="SSF51971">
    <property type="entry name" value="Nucleotide-binding domain"/>
    <property type="match status" value="1"/>
</dbReference>
<feature type="binding site" evidence="8">
    <location>
        <position position="204"/>
    </location>
    <ligand>
        <name>NADP(+)</name>
        <dbReference type="ChEBI" id="CHEBI:58349"/>
    </ligand>
</feature>
<feature type="binding site" evidence="7">
    <location>
        <position position="41"/>
    </location>
    <ligand>
        <name>FAD</name>
        <dbReference type="ChEBI" id="CHEBI:57692"/>
    </ligand>
</feature>
<evidence type="ECO:0000259" key="9">
    <source>
        <dbReference type="Pfam" id="PF07992"/>
    </source>
</evidence>
<dbReference type="PIRSF" id="PIRSF000362">
    <property type="entry name" value="FNR"/>
    <property type="match status" value="1"/>
</dbReference>
<gene>
    <name evidence="10" type="ORF">EUV02_03475</name>
</gene>
<feature type="binding site" evidence="7">
    <location>
        <begin position="350"/>
        <end position="352"/>
    </location>
    <ligand>
        <name>FAD</name>
        <dbReference type="ChEBI" id="CHEBI:57692"/>
    </ligand>
</feature>
<dbReference type="Proteomes" id="UP000297737">
    <property type="component" value="Unassembled WGS sequence"/>
</dbReference>
<dbReference type="Gene3D" id="3.40.50.720">
    <property type="entry name" value="NAD(P)-binding Rossmann-like Domain"/>
    <property type="match status" value="1"/>
</dbReference>
<comment type="caution">
    <text evidence="10">The sequence shown here is derived from an EMBL/GenBank/DDBJ whole genome shotgun (WGS) entry which is preliminary data.</text>
</comment>
<dbReference type="GO" id="GO:0016491">
    <property type="term" value="F:oxidoreductase activity"/>
    <property type="evidence" value="ECO:0007669"/>
    <property type="project" value="UniProtKB-KW"/>
</dbReference>
<dbReference type="AlphaFoldDB" id="A0A4Y9ET48"/>
<reference evidence="10 11" key="1">
    <citation type="submission" date="2019-02" db="EMBL/GenBank/DDBJ databases">
        <title>Polymorphobacter sp. isolated from the lake at the Tibet of China.</title>
        <authorList>
            <person name="Li A."/>
        </authorList>
    </citation>
    <scope>NUCLEOTIDE SEQUENCE [LARGE SCALE GENOMIC DNA]</scope>
    <source>
        <strain evidence="10 11">DJ1R-1</strain>
    </source>
</reference>
<dbReference type="InterPro" id="IPR021163">
    <property type="entry name" value="Ferredox_Rdtase_adrenod"/>
</dbReference>
<dbReference type="EMBL" id="SIHO01000001">
    <property type="protein sequence ID" value="TFU06088.1"/>
    <property type="molecule type" value="Genomic_DNA"/>
</dbReference>
<dbReference type="RefSeq" id="WP_135244812.1">
    <property type="nucleotide sequence ID" value="NZ_SIHO01000001.1"/>
</dbReference>
<keyword evidence="6" id="KW-0560">Oxidoreductase</keyword>
<name>A0A4Y9ET48_9SPHN</name>
<dbReference type="InterPro" id="IPR023753">
    <property type="entry name" value="FAD/NAD-binding_dom"/>
</dbReference>
<keyword evidence="11" id="KW-1185">Reference proteome</keyword>
<evidence type="ECO:0000256" key="4">
    <source>
        <dbReference type="ARBA" id="ARBA00022827"/>
    </source>
</evidence>
<evidence type="ECO:0000256" key="5">
    <source>
        <dbReference type="ARBA" id="ARBA00022857"/>
    </source>
</evidence>
<sequence length="432" mass="45569">MLQIAVIGAGPAGYYTAEALAKTLGEVKVDIIDRLPTPFGLIRAGVAPDHQSIKAVTKRYEATAASEGVGFIGNLQIGTDVSIDELRGLYDAVVLATGAPHDRPLGIPGEDLPGVLGSGSFVGWYNGHPDFADLDVKLAHCGVAVIGNGNVAIDVARIIAKTPEELGSSDIVAHASAELLNSAVCDIHIIGRRGPHQASFTPKEMGELGQLERAQPFVAPADLPPEAEDAELEPGLRKTVSHLRAFAAKPNEGKPVAIHFDFFYRPVAIEGDGKVERLIVERTKLDGGRAVGTGDMRTIDCGLVVSCIGYQTPSIPGVPHDDNAGRFASDNGRIAPGLYAVGWAQHGPTGTIGTNRPDAFAIAEMIAADSGGQGSERAGRAGLDALIAERNIHVTSFEDWRAIDNAEMARARAGAPREKFVRRHEMLSVTKP</sequence>
<evidence type="ECO:0000256" key="7">
    <source>
        <dbReference type="PIRSR" id="PIRSR000362-1"/>
    </source>
</evidence>
<dbReference type="PANTHER" id="PTHR48467:SF1">
    <property type="entry name" value="GLUTAMATE SYNTHASE 1 [NADH], CHLOROPLASTIC-LIKE"/>
    <property type="match status" value="1"/>
</dbReference>
<evidence type="ECO:0000256" key="6">
    <source>
        <dbReference type="ARBA" id="ARBA00023002"/>
    </source>
</evidence>
<feature type="domain" description="FAD/NAD(P)-binding" evidence="9">
    <location>
        <begin position="3"/>
        <end position="162"/>
    </location>
</feature>
<dbReference type="Gene3D" id="3.50.50.60">
    <property type="entry name" value="FAD/NAD(P)-binding domain"/>
    <property type="match status" value="1"/>
</dbReference>
<dbReference type="OrthoDB" id="9803192at2"/>